<dbReference type="KEGG" id="dko:I596_3051"/>
<keyword evidence="2" id="KW-1133">Transmembrane helix</keyword>
<evidence type="ECO:0000313" key="3">
    <source>
        <dbReference type="EMBL" id="ANB19043.1"/>
    </source>
</evidence>
<protein>
    <submittedName>
        <fullName evidence="3">Membrane protein</fullName>
    </submittedName>
</protein>
<dbReference type="STRING" id="1300342.I596_3051"/>
<proteinExistence type="predicted"/>
<feature type="transmembrane region" description="Helical" evidence="2">
    <location>
        <begin position="359"/>
        <end position="377"/>
    </location>
</feature>
<dbReference type="PATRIC" id="fig|1300342.3.peg.2977"/>
<dbReference type="Proteomes" id="UP000076830">
    <property type="component" value="Chromosome"/>
</dbReference>
<feature type="transmembrane region" description="Helical" evidence="2">
    <location>
        <begin position="389"/>
        <end position="419"/>
    </location>
</feature>
<reference evidence="3 4" key="1">
    <citation type="submission" date="2016-04" db="EMBL/GenBank/DDBJ databases">
        <title>Complete genome sequence of Dokdonella koreensis DS-123T.</title>
        <authorList>
            <person name="Kim J.F."/>
            <person name="Lee H."/>
            <person name="Kwak M.-J."/>
        </authorList>
    </citation>
    <scope>NUCLEOTIDE SEQUENCE [LARGE SCALE GENOMIC DNA]</scope>
    <source>
        <strain evidence="3 4">DS-123</strain>
    </source>
</reference>
<dbReference type="EMBL" id="CP015249">
    <property type="protein sequence ID" value="ANB19043.1"/>
    <property type="molecule type" value="Genomic_DNA"/>
</dbReference>
<keyword evidence="2" id="KW-0812">Transmembrane</keyword>
<dbReference type="OrthoDB" id="9111327at2"/>
<dbReference type="AlphaFoldDB" id="A0A160DYC9"/>
<evidence type="ECO:0000313" key="4">
    <source>
        <dbReference type="Proteomes" id="UP000076830"/>
    </source>
</evidence>
<name>A0A160DYC9_9GAMM</name>
<feature type="compositionally biased region" description="Low complexity" evidence="1">
    <location>
        <begin position="159"/>
        <end position="179"/>
    </location>
</feature>
<gene>
    <name evidence="3" type="ORF">I596_3051</name>
</gene>
<dbReference type="InterPro" id="IPR022134">
    <property type="entry name" value="DUF3667"/>
</dbReference>
<feature type="region of interest" description="Disordered" evidence="1">
    <location>
        <begin position="153"/>
        <end position="223"/>
    </location>
</feature>
<accession>A0A160DYC9</accession>
<keyword evidence="2" id="KW-0472">Membrane</keyword>
<feature type="compositionally biased region" description="Basic and acidic residues" evidence="1">
    <location>
        <begin position="188"/>
        <end position="223"/>
    </location>
</feature>
<evidence type="ECO:0000256" key="1">
    <source>
        <dbReference type="SAM" id="MobiDB-lite"/>
    </source>
</evidence>
<feature type="transmembrane region" description="Helical" evidence="2">
    <location>
        <begin position="292"/>
        <end position="314"/>
    </location>
</feature>
<keyword evidence="4" id="KW-1185">Reference proteome</keyword>
<dbReference type="Pfam" id="PF12412">
    <property type="entry name" value="DUF3667"/>
    <property type="match status" value="1"/>
</dbReference>
<evidence type="ECO:0000256" key="2">
    <source>
        <dbReference type="SAM" id="Phobius"/>
    </source>
</evidence>
<organism evidence="3 4">
    <name type="scientific">Dokdonella koreensis DS-123</name>
    <dbReference type="NCBI Taxonomy" id="1300342"/>
    <lineage>
        <taxon>Bacteria</taxon>
        <taxon>Pseudomonadati</taxon>
        <taxon>Pseudomonadota</taxon>
        <taxon>Gammaproteobacteria</taxon>
        <taxon>Lysobacterales</taxon>
        <taxon>Rhodanobacteraceae</taxon>
        <taxon>Dokdonella</taxon>
    </lineage>
</organism>
<feature type="transmembrane region" description="Helical" evidence="2">
    <location>
        <begin position="326"/>
        <end position="347"/>
    </location>
</feature>
<sequence length="420" mass="45157">MSSGAEDPLEPAKAAALRDAGSARVPAVLDVPVAEPVAPAPTFPSCGNCGEPMYGSYCYRCGQPEKGMIRSLREVGSDLADIVFNVDSRIFRSIFDLYFRPGFLTTEYCAGRRVRYVTPFRLFFVLCVLSIFAVQVALEDQFVNSAIVVADDDRPPPVTDTATGQAAAPPAAPPDSSAPGKGGPGKAGSDKAGTDKAGTDKAGTDKAGTDKAGTDKAGTKDGENDATAMERVFNAVFSFNGQPWDAKTNPVEVTWLPQAANRRINVALGHMLENTRMAARKPALLGTAMFSVLPQTLFVLMPLFAVLLKIVYIFKRRLYMEHLMVALHSHAFIFLSLLVLILLYALRDAAIGLPGVSTPIGWLIVAAWVWLPLYLLLMQKRVYRQGWIMGVLAYGVIGMCYSFLLSLGLVAALVVGMAVA</sequence>
<dbReference type="RefSeq" id="WP_067649331.1">
    <property type="nucleotide sequence ID" value="NZ_CP015249.1"/>
</dbReference>